<dbReference type="Pfam" id="PF05641">
    <property type="entry name" value="Agenet"/>
    <property type="match status" value="1"/>
</dbReference>
<dbReference type="InterPro" id="IPR004158">
    <property type="entry name" value="DUF247_pln"/>
</dbReference>
<dbReference type="InterPro" id="IPR014002">
    <property type="entry name" value="Agenet_dom_plant"/>
</dbReference>
<dbReference type="PANTHER" id="PTHR31170">
    <property type="entry name" value="BNAC04G53230D PROTEIN"/>
    <property type="match status" value="1"/>
</dbReference>
<dbReference type="EMBL" id="RDQH01000341">
    <property type="protein sequence ID" value="RXH72465.1"/>
    <property type="molecule type" value="Genomic_DNA"/>
</dbReference>
<feature type="region of interest" description="Disordered" evidence="3">
    <location>
        <begin position="137"/>
        <end position="160"/>
    </location>
</feature>
<evidence type="ECO:0000256" key="2">
    <source>
        <dbReference type="ARBA" id="ARBA00023242"/>
    </source>
</evidence>
<dbReference type="InterPro" id="IPR008395">
    <property type="entry name" value="Agenet-like_dom"/>
</dbReference>
<protein>
    <recommendedName>
        <fullName evidence="5">ENT domain-containing protein</fullName>
    </recommendedName>
</protein>
<accession>A0A498HSC5</accession>
<evidence type="ECO:0000313" key="7">
    <source>
        <dbReference type="Proteomes" id="UP000290289"/>
    </source>
</evidence>
<dbReference type="InterPro" id="IPR036142">
    <property type="entry name" value="ENT_dom-like_sf"/>
</dbReference>
<organism evidence="6 7">
    <name type="scientific">Malus domestica</name>
    <name type="common">Apple</name>
    <name type="synonym">Pyrus malus</name>
    <dbReference type="NCBI Taxonomy" id="3750"/>
    <lineage>
        <taxon>Eukaryota</taxon>
        <taxon>Viridiplantae</taxon>
        <taxon>Streptophyta</taxon>
        <taxon>Embryophyta</taxon>
        <taxon>Tracheophyta</taxon>
        <taxon>Spermatophyta</taxon>
        <taxon>Magnoliopsida</taxon>
        <taxon>eudicotyledons</taxon>
        <taxon>Gunneridae</taxon>
        <taxon>Pentapetalae</taxon>
        <taxon>rosids</taxon>
        <taxon>fabids</taxon>
        <taxon>Rosales</taxon>
        <taxon>Rosaceae</taxon>
        <taxon>Amygdaloideae</taxon>
        <taxon>Maleae</taxon>
        <taxon>Malus</taxon>
    </lineage>
</organism>
<dbReference type="GO" id="GO:0005634">
    <property type="term" value="C:nucleus"/>
    <property type="evidence" value="ECO:0007669"/>
    <property type="project" value="UniProtKB-SubCell"/>
</dbReference>
<name>A0A498HSC5_MALDO</name>
<feature type="transmembrane region" description="Helical" evidence="4">
    <location>
        <begin position="1022"/>
        <end position="1044"/>
    </location>
</feature>
<dbReference type="PANTHER" id="PTHR31170:SF25">
    <property type="entry name" value="BNAA09G04570D PROTEIN"/>
    <property type="match status" value="1"/>
</dbReference>
<keyword evidence="4" id="KW-1133">Transmembrane helix</keyword>
<dbReference type="SUPFAM" id="SSF158639">
    <property type="entry name" value="ENT-like"/>
    <property type="match status" value="1"/>
</dbReference>
<evidence type="ECO:0000313" key="6">
    <source>
        <dbReference type="EMBL" id="RXH72465.1"/>
    </source>
</evidence>
<dbReference type="Pfam" id="PF03735">
    <property type="entry name" value="ENT"/>
    <property type="match status" value="1"/>
</dbReference>
<feature type="domain" description="ENT" evidence="5">
    <location>
        <begin position="955"/>
        <end position="1042"/>
    </location>
</feature>
<keyword evidence="4" id="KW-0472">Membrane</keyword>
<evidence type="ECO:0000256" key="4">
    <source>
        <dbReference type="SAM" id="Phobius"/>
    </source>
</evidence>
<feature type="transmembrane region" description="Helical" evidence="4">
    <location>
        <begin position="1051"/>
        <end position="1070"/>
    </location>
</feature>
<dbReference type="SMART" id="SM00743">
    <property type="entry name" value="Agenet"/>
    <property type="match status" value="2"/>
</dbReference>
<comment type="subcellular location">
    <subcellularLocation>
        <location evidence="1">Nucleus</location>
    </subcellularLocation>
</comment>
<dbReference type="SMART" id="SM01191">
    <property type="entry name" value="ENT"/>
    <property type="match status" value="1"/>
</dbReference>
<evidence type="ECO:0000256" key="3">
    <source>
        <dbReference type="SAM" id="MobiDB-lite"/>
    </source>
</evidence>
<keyword evidence="2" id="KW-0539">Nucleus</keyword>
<dbReference type="Gene3D" id="1.10.1240.40">
    <property type="entry name" value="ENT domain"/>
    <property type="match status" value="1"/>
</dbReference>
<evidence type="ECO:0000259" key="5">
    <source>
        <dbReference type="PROSITE" id="PS51138"/>
    </source>
</evidence>
<sequence>MRRFLAHIAVEHLHTQRLQTRGGAMDSGEHKLARQERAAMVSEGDGGEDDLSDSYHVRIINYVLEDHTKSYKAPVEEPIFELSTTEHGDVAGLKMASEPCLKAPAAPVDAPFLSTFKPKAPMHLNISKLATDRKAEIEREKECKEDDKMGGIDEAPHDIENPKDPLLEDLLNLFPLSPLRCIYRVPERLRRGNENAYTPQVVSIGPLHHGKPQLKAMEEHKKRYLRHFLSRTRESFYDYIKKIKGQERRLRHFYAEPIEFGSDEFVRIVLVDAAFVIEFLLRYCSKKCEDDYIFNKPEMLWDVRPDLRLLENQLPFFILQDLFNTLFPSSHQLPSLLEISYNFFKSEIDSKGKEEKFKQLCSFGDVQHFVDLLRILYLPLKSKTREKENTTPTHNVTELCQAGVEFAVGTGSDLFDIKFSRANGILEIPKLTVNDTTDLTLRNLLAFEQCHHSEEKYLTNYVFLMMCLVKTPEDVELLVEKGIIENWLGDTQKISTLLHDLGNGMIVSNHYYAPLCEELHNYCSKRRHKWMTNLRQKYFTTPWSSISVVAAVSHLQLLHPQSPQFDILEMSKLWFQRVEAFKWDSTDAVVWVANRETSLDDSSGLLKLTEFDFLVVTGFDVLVGIMRFKKGSKVEVLSQKEVPGGAWRCAVIVSGNGHTYSVSYGWSGKDSQAIVQRVSRKDIRPCPPPVQRVEIWAVGDVAEVFDVGFWKMATVLKVLDENYYLARVLGSFEEFRVHKYRIRARQLWNDDKWVGIGKGPDNRMSLQVPQMNAKIKLPARNNRLRSLYNISCQDSHSVSSGSLKRASPYSSSVEGYSRKMRAIEKGCEHQRVFSGSPSYLLKKVDAVAYPRENLGEKDMHTSFINRTTGCVEKEREKLNGVISCFVERSSELNDTDSDACSVGSCSVISSSSNKLFGHNVAGTSQDADTLSSDAESFCCCEDAQENLSLPLKEDVAAGIHRLELNAYRSTLVAMHASGSLSWEQEALLTNLRISLHISNDEHLMEGQGWSLAWLALLPKAKMILGFIILVCTQWDYLFPIFLVYDYVTSKWYNGFLCFLEVVCFGSAGNWNTSCTKQNMNFERFPVCLMQFTFIFCSI</sequence>
<dbReference type="AlphaFoldDB" id="A0A498HSC5"/>
<dbReference type="PROSITE" id="PS51138">
    <property type="entry name" value="ENT"/>
    <property type="match status" value="1"/>
</dbReference>
<keyword evidence="7" id="KW-1185">Reference proteome</keyword>
<dbReference type="InterPro" id="IPR005491">
    <property type="entry name" value="ENT_dom"/>
</dbReference>
<comment type="caution">
    <text evidence="6">The sequence shown here is derived from an EMBL/GenBank/DDBJ whole genome shotgun (WGS) entry which is preliminary data.</text>
</comment>
<dbReference type="Proteomes" id="UP000290289">
    <property type="component" value="Chromosome 15"/>
</dbReference>
<proteinExistence type="predicted"/>
<dbReference type="Pfam" id="PF03140">
    <property type="entry name" value="DUF247"/>
    <property type="match status" value="1"/>
</dbReference>
<gene>
    <name evidence="6" type="ORF">DVH24_012149</name>
</gene>
<keyword evidence="4" id="KW-0812">Transmembrane</keyword>
<evidence type="ECO:0000256" key="1">
    <source>
        <dbReference type="ARBA" id="ARBA00004123"/>
    </source>
</evidence>
<reference evidence="6 7" key="1">
    <citation type="submission" date="2018-10" db="EMBL/GenBank/DDBJ databases">
        <title>A high-quality apple genome assembly.</title>
        <authorList>
            <person name="Hu J."/>
        </authorList>
    </citation>
    <scope>NUCLEOTIDE SEQUENCE [LARGE SCALE GENOMIC DNA]</scope>
    <source>
        <strain evidence="7">cv. HFTH1</strain>
        <tissue evidence="6">Young leaf</tissue>
    </source>
</reference>